<keyword evidence="6" id="KW-1185">Reference proteome</keyword>
<gene>
    <name evidence="5" type="primary">101887988</name>
    <name evidence="7" type="synonym">LOC101887988</name>
    <name evidence="8" type="synonym">LOC131801078</name>
</gene>
<dbReference type="KEGG" id="mde:101887988"/>
<dbReference type="InterPro" id="IPR036236">
    <property type="entry name" value="Znf_C2H2_sf"/>
</dbReference>
<protein>
    <submittedName>
        <fullName evidence="7 8">Gametocyte-specific factor 1 homolog</fullName>
    </submittedName>
</protein>
<dbReference type="RefSeq" id="XP_058975077.1">
    <property type="nucleotide sequence ID" value="XM_059119094.1"/>
</dbReference>
<evidence type="ECO:0000256" key="2">
    <source>
        <dbReference type="ARBA" id="ARBA00022771"/>
    </source>
</evidence>
<proteinExistence type="predicted"/>
<evidence type="ECO:0000313" key="6">
    <source>
        <dbReference type="Proteomes" id="UP001652621"/>
    </source>
</evidence>
<feature type="domain" description="CHHC U11-48K-type" evidence="4">
    <location>
        <begin position="9"/>
        <end position="36"/>
    </location>
</feature>
<accession>A0A1I8MGF1</accession>
<name>A0A1I8MGF1_MUSDO</name>
<reference evidence="7" key="2">
    <citation type="submission" date="2025-04" db="UniProtKB">
        <authorList>
            <consortium name="RefSeq"/>
        </authorList>
    </citation>
    <scope>IDENTIFICATION</scope>
    <source>
        <strain evidence="7 8">Aabys</strain>
        <tissue evidence="8">Whole body</tissue>
    </source>
</reference>
<dbReference type="VEuPathDB" id="VectorBase:MDOMA2_018212"/>
<dbReference type="InterPro" id="IPR022776">
    <property type="entry name" value="TRM13/UPF0224_CHHC_Znf_dom"/>
</dbReference>
<keyword evidence="3" id="KW-0862">Zinc</keyword>
<evidence type="ECO:0000313" key="5">
    <source>
        <dbReference type="EnsemblMetazoa" id="MDOA004613-PA"/>
    </source>
</evidence>
<dbReference type="VEuPathDB" id="VectorBase:MDOA004613"/>
<evidence type="ECO:0000313" key="7">
    <source>
        <dbReference type="RefSeq" id="XP_005192195.1"/>
    </source>
</evidence>
<dbReference type="PANTHER" id="PTHR21402">
    <property type="entry name" value="GAMETOCYTE SPECIFIC FACTOR 1-RELATED"/>
    <property type="match status" value="1"/>
</dbReference>
<dbReference type="EnsemblMetazoa" id="MDOA004613-RA">
    <property type="protein sequence ID" value="MDOA004613-PA"/>
    <property type="gene ID" value="MDOA004613"/>
</dbReference>
<dbReference type="SUPFAM" id="SSF57667">
    <property type="entry name" value="beta-beta-alpha zinc fingers"/>
    <property type="match status" value="1"/>
</dbReference>
<feature type="domain" description="CHHC U11-48K-type" evidence="4">
    <location>
        <begin position="41"/>
        <end position="68"/>
    </location>
</feature>
<evidence type="ECO:0000259" key="4">
    <source>
        <dbReference type="PROSITE" id="PS51800"/>
    </source>
</evidence>
<evidence type="ECO:0000313" key="8">
    <source>
        <dbReference type="RefSeq" id="XP_058975077.1"/>
    </source>
</evidence>
<organism evidence="5">
    <name type="scientific">Musca domestica</name>
    <name type="common">House fly</name>
    <dbReference type="NCBI Taxonomy" id="7370"/>
    <lineage>
        <taxon>Eukaryota</taxon>
        <taxon>Metazoa</taxon>
        <taxon>Ecdysozoa</taxon>
        <taxon>Arthropoda</taxon>
        <taxon>Hexapoda</taxon>
        <taxon>Insecta</taxon>
        <taxon>Pterygota</taxon>
        <taxon>Neoptera</taxon>
        <taxon>Endopterygota</taxon>
        <taxon>Diptera</taxon>
        <taxon>Brachycera</taxon>
        <taxon>Muscomorpha</taxon>
        <taxon>Muscoidea</taxon>
        <taxon>Muscidae</taxon>
        <taxon>Musca</taxon>
    </lineage>
</organism>
<keyword evidence="2" id="KW-0863">Zinc-finger</keyword>
<dbReference type="VEuPathDB" id="VectorBase:MDOMA2_019352"/>
<dbReference type="OrthoDB" id="5839404at2759"/>
<keyword evidence="1" id="KW-0479">Metal-binding</keyword>
<reference evidence="5" key="1">
    <citation type="submission" date="2020-05" db="UniProtKB">
        <authorList>
            <consortium name="EnsemblMetazoa"/>
        </authorList>
    </citation>
    <scope>IDENTIFICATION</scope>
    <source>
        <strain evidence="5">Aabys</strain>
    </source>
</reference>
<evidence type="ECO:0000256" key="3">
    <source>
        <dbReference type="ARBA" id="ARBA00022833"/>
    </source>
</evidence>
<dbReference type="PROSITE" id="PS51800">
    <property type="entry name" value="ZF_CHHC_U11_48K"/>
    <property type="match status" value="2"/>
</dbReference>
<dbReference type="Pfam" id="PF05253">
    <property type="entry name" value="zf-U11-48K"/>
    <property type="match status" value="2"/>
</dbReference>
<dbReference type="GO" id="GO:0008270">
    <property type="term" value="F:zinc ion binding"/>
    <property type="evidence" value="ECO:0007669"/>
    <property type="project" value="UniProtKB-KW"/>
</dbReference>
<dbReference type="RefSeq" id="XP_005192195.1">
    <property type="nucleotide sequence ID" value="XM_005192138.3"/>
</dbReference>
<sequence>MENAHTQDVIECPYEKHHQILRSRMQVHLTRCRKNHPNEKKVTCPFNVTHILNEPELEFHVSSCPERTSFEHFRSSVEVPICRTVPPPMPQCQSEENWDDENVPSYNPQAYAANADVLRSIQGAPPSQRKAFRKQERLRLLGIDNN</sequence>
<dbReference type="eggNOG" id="KOG4376">
    <property type="taxonomic scope" value="Eukaryota"/>
</dbReference>
<dbReference type="AlphaFoldDB" id="A0A1I8MGF1"/>
<dbReference type="InterPro" id="IPR051591">
    <property type="entry name" value="UPF0224_FAM112_RNA_Proc"/>
</dbReference>
<evidence type="ECO:0000256" key="1">
    <source>
        <dbReference type="ARBA" id="ARBA00022723"/>
    </source>
</evidence>
<dbReference type="PANTHER" id="PTHR21402:SF5">
    <property type="entry name" value="GAMETOCYTE SPECIFIC FACTOR 1"/>
    <property type="match status" value="1"/>
</dbReference>
<dbReference type="Proteomes" id="UP001652621">
    <property type="component" value="Unplaced"/>
</dbReference>
<dbReference type="GeneID" id="101887988"/>